<dbReference type="InterPro" id="IPR058627">
    <property type="entry name" value="MdtA-like_C"/>
</dbReference>
<dbReference type="OrthoDB" id="7422354at2"/>
<keyword evidence="9" id="KW-1185">Reference proteome</keyword>
<feature type="coiled-coil region" evidence="4">
    <location>
        <begin position="87"/>
        <end position="114"/>
    </location>
</feature>
<feature type="compositionally biased region" description="Low complexity" evidence="5">
    <location>
        <begin position="378"/>
        <end position="410"/>
    </location>
</feature>
<keyword evidence="4" id="KW-0175">Coiled coil</keyword>
<dbReference type="Pfam" id="PF25917">
    <property type="entry name" value="BSH_RND"/>
    <property type="match status" value="1"/>
</dbReference>
<dbReference type="InterPro" id="IPR058625">
    <property type="entry name" value="MdtA-like_BSH"/>
</dbReference>
<dbReference type="Gene3D" id="1.10.287.470">
    <property type="entry name" value="Helix hairpin bin"/>
    <property type="match status" value="1"/>
</dbReference>
<keyword evidence="3" id="KW-0813">Transport</keyword>
<dbReference type="KEGG" id="pars:DRW48_00180"/>
<feature type="region of interest" description="Disordered" evidence="5">
    <location>
        <begin position="377"/>
        <end position="410"/>
    </location>
</feature>
<feature type="domain" description="Multidrug resistance protein MdtA-like C-terminal permuted SH3" evidence="7">
    <location>
        <begin position="304"/>
        <end position="359"/>
    </location>
</feature>
<evidence type="ECO:0000256" key="5">
    <source>
        <dbReference type="SAM" id="MobiDB-lite"/>
    </source>
</evidence>
<protein>
    <submittedName>
        <fullName evidence="8">Efflux RND transporter periplasmic adaptor subunit</fullName>
    </submittedName>
</protein>
<dbReference type="PANTHER" id="PTHR30469">
    <property type="entry name" value="MULTIDRUG RESISTANCE PROTEIN MDTA"/>
    <property type="match status" value="1"/>
</dbReference>
<feature type="compositionally biased region" description="Low complexity" evidence="5">
    <location>
        <begin position="1"/>
        <end position="14"/>
    </location>
</feature>
<dbReference type="GO" id="GO:1990281">
    <property type="term" value="C:efflux pump complex"/>
    <property type="evidence" value="ECO:0007669"/>
    <property type="project" value="TreeGrafter"/>
</dbReference>
<feature type="domain" description="Multidrug resistance protein MdtA-like barrel-sandwich hybrid" evidence="6">
    <location>
        <begin position="53"/>
        <end position="217"/>
    </location>
</feature>
<evidence type="ECO:0000256" key="1">
    <source>
        <dbReference type="ARBA" id="ARBA00004196"/>
    </source>
</evidence>
<gene>
    <name evidence="8" type="ORF">DRW48_00180</name>
</gene>
<dbReference type="SUPFAM" id="SSF111369">
    <property type="entry name" value="HlyD-like secretion proteins"/>
    <property type="match status" value="2"/>
</dbReference>
<dbReference type="EMBL" id="CP030918">
    <property type="protein sequence ID" value="AXC50953.1"/>
    <property type="molecule type" value="Genomic_DNA"/>
</dbReference>
<evidence type="ECO:0000256" key="4">
    <source>
        <dbReference type="SAM" id="Coils"/>
    </source>
</evidence>
<dbReference type="GO" id="GO:0015562">
    <property type="term" value="F:efflux transmembrane transporter activity"/>
    <property type="evidence" value="ECO:0007669"/>
    <property type="project" value="TreeGrafter"/>
</dbReference>
<evidence type="ECO:0000256" key="3">
    <source>
        <dbReference type="ARBA" id="ARBA00022448"/>
    </source>
</evidence>
<evidence type="ECO:0000313" key="8">
    <source>
        <dbReference type="EMBL" id="AXC50953.1"/>
    </source>
</evidence>
<evidence type="ECO:0000259" key="7">
    <source>
        <dbReference type="Pfam" id="PF25967"/>
    </source>
</evidence>
<sequence length="410" mass="41900">MAQAAQHQPAPATAKAEDGQVTARPAAATVEDAVVSEVLAQVPVSGTLVARQEVQIFPQVQGFEITELLVEPGDRVEKGQLLARLSDATLKAQLAQAEAEYQRAEAGLSQSRSQIASAAASLNQATSALERVQRLQRSGNASQATLDQAVSAEASARAAAASAGDGVAVAQAQVAQAEAARDIARLNVERTEIKAPVAGVVSNRTAELGAIAASGAQPLFTMTANGQIEVAGEVIETALEQLKVGDPALMRVAGVGDVTGEVRLVPASVDPVTRLGIVRVSLEANPALRTGLFASGWITTERRDAVTVPAGAILASDDPAGGVVQVVKNDRIETRPVRAGLLWDGRREIIEGLAAGETVLARAAAFFSNGDPVEPVRAGAAEPALQAKAPAPETVAAAPKAEPAAPGKAP</sequence>
<proteinExistence type="inferred from homology"/>
<dbReference type="Proteomes" id="UP000252023">
    <property type="component" value="Chromosome"/>
</dbReference>
<comment type="similarity">
    <text evidence="2">Belongs to the membrane fusion protein (MFP) (TC 8.A.1) family.</text>
</comment>
<dbReference type="Pfam" id="PF25967">
    <property type="entry name" value="RND-MFP_C"/>
    <property type="match status" value="1"/>
</dbReference>
<reference evidence="9" key="1">
    <citation type="submission" date="2018-07" db="EMBL/GenBank/DDBJ databases">
        <title>Genome sequencing of Paracoccus sp. SC2-6.</title>
        <authorList>
            <person name="Heo J."/>
            <person name="Kim S.-J."/>
            <person name="Kwon S.-W."/>
        </authorList>
    </citation>
    <scope>NUCLEOTIDE SEQUENCE [LARGE SCALE GENOMIC DNA]</scope>
    <source>
        <strain evidence="9">SC2-6</strain>
    </source>
</reference>
<dbReference type="InterPro" id="IPR006143">
    <property type="entry name" value="RND_pump_MFP"/>
</dbReference>
<accession>A0A344PNJ8</accession>
<evidence type="ECO:0000313" key="9">
    <source>
        <dbReference type="Proteomes" id="UP000252023"/>
    </source>
</evidence>
<feature type="region of interest" description="Disordered" evidence="5">
    <location>
        <begin position="1"/>
        <end position="20"/>
    </location>
</feature>
<dbReference type="AlphaFoldDB" id="A0A344PNJ8"/>
<comment type="subcellular location">
    <subcellularLocation>
        <location evidence="1">Cell envelope</location>
    </subcellularLocation>
</comment>
<dbReference type="Gene3D" id="2.40.420.20">
    <property type="match status" value="1"/>
</dbReference>
<evidence type="ECO:0000259" key="6">
    <source>
        <dbReference type="Pfam" id="PF25917"/>
    </source>
</evidence>
<organism evidence="8 9">
    <name type="scientific">Paracoccus suum</name>
    <dbReference type="NCBI Taxonomy" id="2259340"/>
    <lineage>
        <taxon>Bacteria</taxon>
        <taxon>Pseudomonadati</taxon>
        <taxon>Pseudomonadota</taxon>
        <taxon>Alphaproteobacteria</taxon>
        <taxon>Rhodobacterales</taxon>
        <taxon>Paracoccaceae</taxon>
        <taxon>Paracoccus</taxon>
    </lineage>
</organism>
<dbReference type="PANTHER" id="PTHR30469:SF15">
    <property type="entry name" value="HLYD FAMILY OF SECRETION PROTEINS"/>
    <property type="match status" value="1"/>
</dbReference>
<dbReference type="Gene3D" id="2.40.30.170">
    <property type="match status" value="1"/>
</dbReference>
<name>A0A344PNJ8_9RHOB</name>
<evidence type="ECO:0000256" key="2">
    <source>
        <dbReference type="ARBA" id="ARBA00009477"/>
    </source>
</evidence>
<dbReference type="NCBIfam" id="TIGR01730">
    <property type="entry name" value="RND_mfp"/>
    <property type="match status" value="1"/>
</dbReference>
<dbReference type="Gene3D" id="2.40.50.100">
    <property type="match status" value="1"/>
</dbReference>